<organism evidence="11 12">
    <name type="scientific">Talaromyces islandicus</name>
    <name type="common">Penicillium islandicum</name>
    <dbReference type="NCBI Taxonomy" id="28573"/>
    <lineage>
        <taxon>Eukaryota</taxon>
        <taxon>Fungi</taxon>
        <taxon>Dikarya</taxon>
        <taxon>Ascomycota</taxon>
        <taxon>Pezizomycotina</taxon>
        <taxon>Eurotiomycetes</taxon>
        <taxon>Eurotiomycetidae</taxon>
        <taxon>Eurotiales</taxon>
        <taxon>Trichocomaceae</taxon>
        <taxon>Talaromyces</taxon>
        <taxon>Talaromyces sect. Islandici</taxon>
    </lineage>
</organism>
<keyword evidence="12" id="KW-1185">Reference proteome</keyword>
<keyword evidence="10" id="KW-0472">Membrane</keyword>
<evidence type="ECO:0000256" key="7">
    <source>
        <dbReference type="ARBA" id="ARBA00023033"/>
    </source>
</evidence>
<gene>
    <name evidence="11" type="ORF">PISL3812_07848</name>
</gene>
<evidence type="ECO:0000256" key="6">
    <source>
        <dbReference type="ARBA" id="ARBA00023004"/>
    </source>
</evidence>
<evidence type="ECO:0000256" key="3">
    <source>
        <dbReference type="ARBA" id="ARBA00022617"/>
    </source>
</evidence>
<evidence type="ECO:0000256" key="10">
    <source>
        <dbReference type="SAM" id="Phobius"/>
    </source>
</evidence>
<comment type="cofactor">
    <cofactor evidence="1 8">
        <name>heme</name>
        <dbReference type="ChEBI" id="CHEBI:30413"/>
    </cofactor>
</comment>
<keyword evidence="10" id="KW-0812">Transmembrane</keyword>
<accession>A0A0U1M5F4</accession>
<feature type="binding site" description="axial binding residue" evidence="8">
    <location>
        <position position="511"/>
    </location>
    <ligand>
        <name>heme</name>
        <dbReference type="ChEBI" id="CHEBI:30413"/>
    </ligand>
    <ligandPart>
        <name>Fe</name>
        <dbReference type="ChEBI" id="CHEBI:18248"/>
    </ligandPart>
</feature>
<dbReference type="AlphaFoldDB" id="A0A0U1M5F4"/>
<reference evidence="11 12" key="1">
    <citation type="submission" date="2015-04" db="EMBL/GenBank/DDBJ databases">
        <authorList>
            <person name="Syromyatnikov M.Y."/>
            <person name="Popov V.N."/>
        </authorList>
    </citation>
    <scope>NUCLEOTIDE SEQUENCE [LARGE SCALE GENOMIC DNA]</scope>
    <source>
        <strain evidence="11">WF-38-12</strain>
    </source>
</reference>
<dbReference type="Pfam" id="PF00067">
    <property type="entry name" value="p450"/>
    <property type="match status" value="1"/>
</dbReference>
<sequence>MDRLLDAETDKTRALVATLSVVLVISIIFNKIFERFSSEGKFWNNQPWTGLRSEWFAGTRAYFRSFVTVRDMLDSGYHKYSKKNQAFALPMFGGKPWLVLPPGAAKEFISKSDSDLDADLIHIEQLQVKYTLGPKGIHIMKRPLQFDVLRRQVTRKLPLLTNSVYDELDRGFKQYWGTNTNEWVEVEAFPTCLRLVTRAANRVFAGSEICRDERFLEHSKLYTQGVVFVAMALRLVPNVLKPVIAPLLTLRSNMHFRICLEICGPVIKDRFRNTKAKLENPSHDWEPPTENNILQIDALQWLVEECIKTKDPMELEPALITRRLLLLNAVAIHTTSISITHAILNINTFEHSAEVIAGLREECDRIMKENGGVWTKSALNDSLRLDSTIRESMRYDDLEHLSVGRMVVNARGVSIQVDHDRSVHVPPGVSLCLPSHGVHRDPFYYHSPLEFQPFRFSEPREEFLKQQQQEEARPSNGADATRHQTALDLKTTSLVTTSDAFLAFGHGRHACPGRFFAAQEMKLMLAYVLQNYDIEKMAEKPAGSMLMGTNVPSETAKIRIKRRVN</sequence>
<keyword evidence="4 8" id="KW-0479">Metal-binding</keyword>
<evidence type="ECO:0000256" key="1">
    <source>
        <dbReference type="ARBA" id="ARBA00001971"/>
    </source>
</evidence>
<keyword evidence="7 9" id="KW-0503">Monooxygenase</keyword>
<evidence type="ECO:0000313" key="12">
    <source>
        <dbReference type="Proteomes" id="UP000054383"/>
    </source>
</evidence>
<evidence type="ECO:0000256" key="5">
    <source>
        <dbReference type="ARBA" id="ARBA00023002"/>
    </source>
</evidence>
<dbReference type="InterPro" id="IPR002403">
    <property type="entry name" value="Cyt_P450_E_grp-IV"/>
</dbReference>
<dbReference type="EMBL" id="CVMT01000008">
    <property type="protein sequence ID" value="CRG90803.1"/>
    <property type="molecule type" value="Genomic_DNA"/>
</dbReference>
<dbReference type="GO" id="GO:0004497">
    <property type="term" value="F:monooxygenase activity"/>
    <property type="evidence" value="ECO:0007669"/>
    <property type="project" value="UniProtKB-KW"/>
</dbReference>
<keyword evidence="5 9" id="KW-0560">Oxidoreductase</keyword>
<evidence type="ECO:0000256" key="2">
    <source>
        <dbReference type="ARBA" id="ARBA00010617"/>
    </source>
</evidence>
<dbReference type="Gene3D" id="1.10.630.10">
    <property type="entry name" value="Cytochrome P450"/>
    <property type="match status" value="1"/>
</dbReference>
<dbReference type="InterPro" id="IPR001128">
    <property type="entry name" value="Cyt_P450"/>
</dbReference>
<dbReference type="STRING" id="28573.A0A0U1M5F4"/>
<dbReference type="CDD" id="cd11041">
    <property type="entry name" value="CYP503A1-like"/>
    <property type="match status" value="1"/>
</dbReference>
<keyword evidence="3 8" id="KW-0349">Heme</keyword>
<name>A0A0U1M5F4_TALIS</name>
<proteinExistence type="inferred from homology"/>
<dbReference type="PANTHER" id="PTHR46206:SF1">
    <property type="entry name" value="P450, PUTATIVE (EUROFUNG)-RELATED"/>
    <property type="match status" value="1"/>
</dbReference>
<dbReference type="SUPFAM" id="SSF48264">
    <property type="entry name" value="Cytochrome P450"/>
    <property type="match status" value="1"/>
</dbReference>
<evidence type="ECO:0000256" key="4">
    <source>
        <dbReference type="ARBA" id="ARBA00022723"/>
    </source>
</evidence>
<protein>
    <submittedName>
        <fullName evidence="11">Ent-kaurene oxidase</fullName>
    </submittedName>
</protein>
<dbReference type="OrthoDB" id="1844152at2759"/>
<dbReference type="GO" id="GO:0020037">
    <property type="term" value="F:heme binding"/>
    <property type="evidence" value="ECO:0007669"/>
    <property type="project" value="InterPro"/>
</dbReference>
<evidence type="ECO:0000256" key="8">
    <source>
        <dbReference type="PIRSR" id="PIRSR602403-1"/>
    </source>
</evidence>
<dbReference type="OMA" id="CMNIISR"/>
<keyword evidence="6 8" id="KW-0408">Iron</keyword>
<dbReference type="PANTHER" id="PTHR46206">
    <property type="entry name" value="CYTOCHROME P450"/>
    <property type="match status" value="1"/>
</dbReference>
<dbReference type="InterPro" id="IPR017972">
    <property type="entry name" value="Cyt_P450_CS"/>
</dbReference>
<comment type="similarity">
    <text evidence="2 9">Belongs to the cytochrome P450 family.</text>
</comment>
<dbReference type="GO" id="GO:0005506">
    <property type="term" value="F:iron ion binding"/>
    <property type="evidence" value="ECO:0007669"/>
    <property type="project" value="InterPro"/>
</dbReference>
<dbReference type="Proteomes" id="UP000054383">
    <property type="component" value="Unassembled WGS sequence"/>
</dbReference>
<feature type="transmembrane region" description="Helical" evidence="10">
    <location>
        <begin position="12"/>
        <end position="33"/>
    </location>
</feature>
<dbReference type="PRINTS" id="PR00465">
    <property type="entry name" value="EP450IV"/>
</dbReference>
<dbReference type="InterPro" id="IPR036396">
    <property type="entry name" value="Cyt_P450_sf"/>
</dbReference>
<keyword evidence="10" id="KW-1133">Transmembrane helix</keyword>
<evidence type="ECO:0000256" key="9">
    <source>
        <dbReference type="RuleBase" id="RU000461"/>
    </source>
</evidence>
<dbReference type="PROSITE" id="PS00086">
    <property type="entry name" value="CYTOCHROME_P450"/>
    <property type="match status" value="1"/>
</dbReference>
<evidence type="ECO:0000313" key="11">
    <source>
        <dbReference type="EMBL" id="CRG90803.1"/>
    </source>
</evidence>
<dbReference type="GO" id="GO:0016705">
    <property type="term" value="F:oxidoreductase activity, acting on paired donors, with incorporation or reduction of molecular oxygen"/>
    <property type="evidence" value="ECO:0007669"/>
    <property type="project" value="InterPro"/>
</dbReference>